<dbReference type="GO" id="GO:0003676">
    <property type="term" value="F:nucleic acid binding"/>
    <property type="evidence" value="ECO:0007669"/>
    <property type="project" value="InterPro"/>
</dbReference>
<organism evidence="2 3">
    <name type="scientific">Gossypium australe</name>
    <dbReference type="NCBI Taxonomy" id="47621"/>
    <lineage>
        <taxon>Eukaryota</taxon>
        <taxon>Viridiplantae</taxon>
        <taxon>Streptophyta</taxon>
        <taxon>Embryophyta</taxon>
        <taxon>Tracheophyta</taxon>
        <taxon>Spermatophyta</taxon>
        <taxon>Magnoliopsida</taxon>
        <taxon>eudicotyledons</taxon>
        <taxon>Gunneridae</taxon>
        <taxon>Pentapetalae</taxon>
        <taxon>rosids</taxon>
        <taxon>malvids</taxon>
        <taxon>Malvales</taxon>
        <taxon>Malvaceae</taxon>
        <taxon>Malvoideae</taxon>
        <taxon>Gossypium</taxon>
    </lineage>
</organism>
<accession>A0A5B6X3A5</accession>
<dbReference type="Gene3D" id="3.30.420.10">
    <property type="entry name" value="Ribonuclease H-like superfamily/Ribonuclease H"/>
    <property type="match status" value="1"/>
</dbReference>
<dbReference type="EMBL" id="SMMG02000001">
    <property type="protein sequence ID" value="KAA3487764.1"/>
    <property type="molecule type" value="Genomic_DNA"/>
</dbReference>
<evidence type="ECO:0000313" key="3">
    <source>
        <dbReference type="Proteomes" id="UP000325315"/>
    </source>
</evidence>
<feature type="compositionally biased region" description="Basic and acidic residues" evidence="1">
    <location>
        <begin position="231"/>
        <end position="247"/>
    </location>
</feature>
<dbReference type="OrthoDB" id="8029257at2759"/>
<dbReference type="SUPFAM" id="SSF56672">
    <property type="entry name" value="DNA/RNA polymerases"/>
    <property type="match status" value="1"/>
</dbReference>
<protein>
    <submittedName>
        <fullName evidence="2">Retrovirus-related Pol polyprotein from transposon 17.6</fullName>
    </submittedName>
</protein>
<feature type="region of interest" description="Disordered" evidence="1">
    <location>
        <begin position="228"/>
        <end position="247"/>
    </location>
</feature>
<dbReference type="PANTHER" id="PTHR48475:SF2">
    <property type="entry name" value="RIBONUCLEASE H"/>
    <property type="match status" value="1"/>
</dbReference>
<evidence type="ECO:0000256" key="1">
    <source>
        <dbReference type="SAM" id="MobiDB-lite"/>
    </source>
</evidence>
<reference evidence="3" key="1">
    <citation type="journal article" date="2019" name="Plant Biotechnol. J.">
        <title>Genome sequencing of the Australian wild diploid species Gossypium australe highlights disease resistance and delayed gland morphogenesis.</title>
        <authorList>
            <person name="Cai Y."/>
            <person name="Cai X."/>
            <person name="Wang Q."/>
            <person name="Wang P."/>
            <person name="Zhang Y."/>
            <person name="Cai C."/>
            <person name="Xu Y."/>
            <person name="Wang K."/>
            <person name="Zhou Z."/>
            <person name="Wang C."/>
            <person name="Geng S."/>
            <person name="Li B."/>
            <person name="Dong Q."/>
            <person name="Hou Y."/>
            <person name="Wang H."/>
            <person name="Ai P."/>
            <person name="Liu Z."/>
            <person name="Yi F."/>
            <person name="Sun M."/>
            <person name="An G."/>
            <person name="Cheng J."/>
            <person name="Zhang Y."/>
            <person name="Shi Q."/>
            <person name="Xie Y."/>
            <person name="Shi X."/>
            <person name="Chang Y."/>
            <person name="Huang F."/>
            <person name="Chen Y."/>
            <person name="Hong S."/>
            <person name="Mi L."/>
            <person name="Sun Q."/>
            <person name="Zhang L."/>
            <person name="Zhou B."/>
            <person name="Peng R."/>
            <person name="Zhang X."/>
            <person name="Liu F."/>
        </authorList>
    </citation>
    <scope>NUCLEOTIDE SEQUENCE [LARGE SCALE GENOMIC DNA]</scope>
    <source>
        <strain evidence="3">cv. PA1801</strain>
    </source>
</reference>
<dbReference type="Proteomes" id="UP000325315">
    <property type="component" value="Unassembled WGS sequence"/>
</dbReference>
<dbReference type="InterPro" id="IPR036397">
    <property type="entry name" value="RNaseH_sf"/>
</dbReference>
<comment type="caution">
    <text evidence="2">The sequence shown here is derived from an EMBL/GenBank/DDBJ whole genome shotgun (WGS) entry which is preliminary data.</text>
</comment>
<keyword evidence="3" id="KW-1185">Reference proteome</keyword>
<name>A0A5B6X3A5_9ROSI</name>
<evidence type="ECO:0000313" key="2">
    <source>
        <dbReference type="EMBL" id="KAA3487764.1"/>
    </source>
</evidence>
<dbReference type="InterPro" id="IPR043502">
    <property type="entry name" value="DNA/RNA_pol_sf"/>
</dbReference>
<sequence>MAGVDLQVVEAVRQEVVKLLSAGFIREIEYLDWVSNVFVVKKENGKYRMCIDFTNLNKVTVQRAHNMKLNLEKYASMCKLTGRMVTPNRFISRMADKCLSFFKALRTSFSWTEECQAAFEELKLYLTSPLLLKPPRVVKPSTLRKLRLYFQAHPIVVGTNQPMNEVLSKENTLGWVTKWGIQLAKFGIEFSSRTAIKGQVLVDSMVECSFEKVIDTTRFDKVQIKQLPRSDNTRADGEQDNQDKKELTRLQLKAESKGGKKGLKKVGEAKGTWLEELAGILWVLRATPHTAMGETTFSPVYGVEVVIPAEIGMREVAEVRNTTCAQQVARYYNTKVKNK</sequence>
<dbReference type="PANTHER" id="PTHR48475">
    <property type="entry name" value="RIBONUCLEASE H"/>
    <property type="match status" value="1"/>
</dbReference>
<gene>
    <name evidence="2" type="ORF">EPI10_031574</name>
</gene>
<proteinExistence type="predicted"/>
<dbReference type="AlphaFoldDB" id="A0A5B6X3A5"/>
<dbReference type="Gene3D" id="3.10.10.10">
    <property type="entry name" value="HIV Type 1 Reverse Transcriptase, subunit A, domain 1"/>
    <property type="match status" value="1"/>
</dbReference>